<evidence type="ECO:0000313" key="1">
    <source>
        <dbReference type="EMBL" id="MBM2355215.1"/>
    </source>
</evidence>
<dbReference type="EMBL" id="JAFBWN010000006">
    <property type="protein sequence ID" value="MBM2355215.1"/>
    <property type="molecule type" value="Genomic_DNA"/>
</dbReference>
<comment type="caution">
    <text evidence="1">The sequence shown here is derived from an EMBL/GenBank/DDBJ whole genome shotgun (WGS) entry which is preliminary data.</text>
</comment>
<name>A0A9Q2RVS7_9RHOB</name>
<accession>A0A9Q2RVS7</accession>
<proteinExistence type="predicted"/>
<protein>
    <submittedName>
        <fullName evidence="1">Uncharacterized protein</fullName>
    </submittedName>
</protein>
<sequence length="262" mass="28492">MAAEQTAAMRIIIHPGFHKTGTTTVQKTLRANREALRPRCRIILRPGMVALCEAARAYSISRSQTDLAMIQYEAAALADGWAARGKDIVISSEDLAGHMPGRRGLTSYDATPRIMKALVQSFAAAAPDAEQVLYFTTRAAAPWLRSCYVQHLRATRITQDADEYATEMAGSANLDQIVAQVAEAVPDIRVIAQPLEACNTPLGPLAPLLDLLHIDTSTLTPRAPDNTAPPQGKIDAMLAMNRSALSDADWRVAKDTLKREDF</sequence>
<dbReference type="AlphaFoldDB" id="A0A9Q2RVS7"/>
<dbReference type="RefSeq" id="WP_231034255.1">
    <property type="nucleotide sequence ID" value="NZ_JAJNGX010000006.1"/>
</dbReference>
<dbReference type="SUPFAM" id="SSF52540">
    <property type="entry name" value="P-loop containing nucleoside triphosphate hydrolases"/>
    <property type="match status" value="1"/>
</dbReference>
<organism evidence="1 2">
    <name type="scientific">Pseudosulfitobacter pseudonitzschiae</name>
    <dbReference type="NCBI Taxonomy" id="1402135"/>
    <lineage>
        <taxon>Bacteria</taxon>
        <taxon>Pseudomonadati</taxon>
        <taxon>Pseudomonadota</taxon>
        <taxon>Alphaproteobacteria</taxon>
        <taxon>Rhodobacterales</taxon>
        <taxon>Roseobacteraceae</taxon>
        <taxon>Pseudosulfitobacter</taxon>
    </lineage>
</organism>
<evidence type="ECO:0000313" key="2">
    <source>
        <dbReference type="Proteomes" id="UP000809337"/>
    </source>
</evidence>
<gene>
    <name evidence="1" type="ORF">JQX14_11735</name>
</gene>
<dbReference type="InterPro" id="IPR027417">
    <property type="entry name" value="P-loop_NTPase"/>
</dbReference>
<dbReference type="Proteomes" id="UP000809337">
    <property type="component" value="Unassembled WGS sequence"/>
</dbReference>
<reference evidence="1" key="1">
    <citation type="submission" date="2021-01" db="EMBL/GenBank/DDBJ databases">
        <title>Diatom-associated Roseobacters Show Island Model of Population Structure.</title>
        <authorList>
            <person name="Qu L."/>
            <person name="Feng X."/>
            <person name="Chen Y."/>
            <person name="Li L."/>
            <person name="Wang X."/>
            <person name="Hu Z."/>
            <person name="Wang H."/>
            <person name="Luo H."/>
        </authorList>
    </citation>
    <scope>NUCLEOTIDE SEQUENCE</scope>
    <source>
        <strain evidence="1">SM26-45</strain>
    </source>
</reference>